<dbReference type="InterPro" id="IPR014717">
    <property type="entry name" value="Transl_elong_EF1B/ribsomal_bS6"/>
</dbReference>
<name>A0A1J4V5L7_9BACT</name>
<dbReference type="AlphaFoldDB" id="A0A1J4V5L7"/>
<accession>A0A1J4V5L7</accession>
<sequence>MFKFILPIILIGASITGFFAFTSQYYKGISLEREKIASYNEALSNSKTLEAERDKLTQKYNSFNPEDLSKLQKLLPDNIDNIRLILEIEKIASPYGMTLKDVKYDATNKNGDVATQEASGFNYGVVEDTSPLDYKILDLEFSTQGTYNNFINFIKDLENNLRIVDISSIQFSSSGVVSTGPGINPSLPEVYKYSFKIKTYWLKN</sequence>
<organism evidence="1 2">
    <name type="scientific">Candidatus Nomurabacteria bacterium CG1_02_31_12</name>
    <dbReference type="NCBI Taxonomy" id="1805280"/>
    <lineage>
        <taxon>Bacteria</taxon>
        <taxon>Candidatus Nomuraibacteriota</taxon>
    </lineage>
</organism>
<dbReference type="Proteomes" id="UP000185769">
    <property type="component" value="Unassembled WGS sequence"/>
</dbReference>
<dbReference type="EMBL" id="MNVM01000018">
    <property type="protein sequence ID" value="OIO29591.1"/>
    <property type="molecule type" value="Genomic_DNA"/>
</dbReference>
<reference evidence="1 2" key="1">
    <citation type="journal article" date="2016" name="Environ. Microbiol.">
        <title>Genomic resolution of a cold subsurface aquifer community provides metabolic insights for novel microbes adapted to high CO concentrations.</title>
        <authorList>
            <person name="Probst A.J."/>
            <person name="Castelle C.J."/>
            <person name="Singh A."/>
            <person name="Brown C.T."/>
            <person name="Anantharaman K."/>
            <person name="Sharon I."/>
            <person name="Hug L.A."/>
            <person name="Burstein D."/>
            <person name="Emerson J.B."/>
            <person name="Thomas B.C."/>
            <person name="Banfield J.F."/>
        </authorList>
    </citation>
    <scope>NUCLEOTIDE SEQUENCE [LARGE SCALE GENOMIC DNA]</scope>
    <source>
        <strain evidence="1">CG1_02_31_12</strain>
    </source>
</reference>
<comment type="caution">
    <text evidence="1">The sequence shown here is derived from an EMBL/GenBank/DDBJ whole genome shotgun (WGS) entry which is preliminary data.</text>
</comment>
<evidence type="ECO:0000313" key="2">
    <source>
        <dbReference type="Proteomes" id="UP000185769"/>
    </source>
</evidence>
<dbReference type="STRING" id="1805280.AUJ22_01150"/>
<evidence type="ECO:0008006" key="3">
    <source>
        <dbReference type="Google" id="ProtNLM"/>
    </source>
</evidence>
<proteinExistence type="predicted"/>
<dbReference type="Gene3D" id="3.30.70.60">
    <property type="match status" value="1"/>
</dbReference>
<evidence type="ECO:0000313" key="1">
    <source>
        <dbReference type="EMBL" id="OIO29591.1"/>
    </source>
</evidence>
<gene>
    <name evidence="1" type="ORF">AUJ22_01150</name>
</gene>
<protein>
    <recommendedName>
        <fullName evidence="3">Pilus assembly protein PilO</fullName>
    </recommendedName>
</protein>